<comment type="caution">
    <text evidence="1">The sequence shown here is derived from an EMBL/GenBank/DDBJ whole genome shotgun (WGS) entry which is preliminary data.</text>
</comment>
<evidence type="ECO:0000313" key="1">
    <source>
        <dbReference type="EMBL" id="MDR9900764.1"/>
    </source>
</evidence>
<accession>A0AAP5IG75</accession>
<dbReference type="EMBL" id="JAALHA020000038">
    <property type="protein sequence ID" value="MDR9900764.1"/>
    <property type="molecule type" value="Genomic_DNA"/>
</dbReference>
<keyword evidence="2" id="KW-1185">Reference proteome</keyword>
<reference evidence="2" key="1">
    <citation type="journal article" date="2021" name="Science">
        <title>Hunting the eagle killer: A cyanobacterial neurotoxin causes vacuolar myelinopathy.</title>
        <authorList>
            <person name="Breinlinger S."/>
            <person name="Phillips T.J."/>
            <person name="Haram B.N."/>
            <person name="Mares J."/>
            <person name="Martinez Yerena J.A."/>
            <person name="Hrouzek P."/>
            <person name="Sobotka R."/>
            <person name="Henderson W.M."/>
            <person name="Schmieder P."/>
            <person name="Williams S.M."/>
            <person name="Lauderdale J.D."/>
            <person name="Wilde H.D."/>
            <person name="Gerrin W."/>
            <person name="Kust A."/>
            <person name="Washington J.W."/>
            <person name="Wagner C."/>
            <person name="Geier B."/>
            <person name="Liebeke M."/>
            <person name="Enke H."/>
            <person name="Niedermeyer T.H.J."/>
            <person name="Wilde S.B."/>
        </authorList>
    </citation>
    <scope>NUCLEOTIDE SEQUENCE [LARGE SCALE GENOMIC DNA]</scope>
    <source>
        <strain evidence="2">Thurmond2011</strain>
    </source>
</reference>
<organism evidence="1 2">
    <name type="scientific">Aetokthonos hydrillicola Thurmond2011</name>
    <dbReference type="NCBI Taxonomy" id="2712845"/>
    <lineage>
        <taxon>Bacteria</taxon>
        <taxon>Bacillati</taxon>
        <taxon>Cyanobacteriota</taxon>
        <taxon>Cyanophyceae</taxon>
        <taxon>Nostocales</taxon>
        <taxon>Hapalosiphonaceae</taxon>
        <taxon>Aetokthonos</taxon>
    </lineage>
</organism>
<gene>
    <name evidence="1" type="ORF">G7B40_040470</name>
</gene>
<evidence type="ECO:0000313" key="2">
    <source>
        <dbReference type="Proteomes" id="UP000667802"/>
    </source>
</evidence>
<dbReference type="RefSeq" id="WP_310834499.1">
    <property type="nucleotide sequence ID" value="NZ_JAALHA020000038.1"/>
</dbReference>
<protein>
    <submittedName>
        <fullName evidence="1">Uncharacterized protein</fullName>
    </submittedName>
</protein>
<sequence>MIGVGTLCGFSPESVKFLHRVTPAQLQFLEDLSHKERILFALCGSTIFYLMRNNKLLKKTNDDEQPDIDDVPF</sequence>
<name>A0AAP5IG75_9CYAN</name>
<dbReference type="AlphaFoldDB" id="A0AAP5IG75"/>
<dbReference type="Proteomes" id="UP000667802">
    <property type="component" value="Unassembled WGS sequence"/>
</dbReference>
<proteinExistence type="predicted"/>